<keyword evidence="5" id="KW-1185">Reference proteome</keyword>
<dbReference type="Pfam" id="PF00440">
    <property type="entry name" value="TetR_N"/>
    <property type="match status" value="1"/>
</dbReference>
<evidence type="ECO:0000259" key="3">
    <source>
        <dbReference type="PROSITE" id="PS50977"/>
    </source>
</evidence>
<dbReference type="PROSITE" id="PS50977">
    <property type="entry name" value="HTH_TETR_2"/>
    <property type="match status" value="1"/>
</dbReference>
<dbReference type="InterPro" id="IPR001647">
    <property type="entry name" value="HTH_TetR"/>
</dbReference>
<dbReference type="PANTHER" id="PTHR43479">
    <property type="entry name" value="ACREF/ENVCD OPERON REPRESSOR-RELATED"/>
    <property type="match status" value="1"/>
</dbReference>
<keyword evidence="1 2" id="KW-0238">DNA-binding</keyword>
<dbReference type="HOGENOM" id="CLU_069356_6_0_9"/>
<evidence type="ECO:0000313" key="5">
    <source>
        <dbReference type="Proteomes" id="UP000018227"/>
    </source>
</evidence>
<dbReference type="eggNOG" id="COG1309">
    <property type="taxonomic scope" value="Bacteria"/>
</dbReference>
<protein>
    <submittedName>
        <fullName evidence="4">Transcriptional regulator, TetR family</fullName>
    </submittedName>
</protein>
<evidence type="ECO:0000256" key="1">
    <source>
        <dbReference type="ARBA" id="ARBA00023125"/>
    </source>
</evidence>
<gene>
    <name evidence="4" type="ORF">GCWU0000282_002628</name>
</gene>
<organism evidence="4 5">
    <name type="scientific">Catonella morbi ATCC 51271</name>
    <dbReference type="NCBI Taxonomy" id="592026"/>
    <lineage>
        <taxon>Bacteria</taxon>
        <taxon>Bacillati</taxon>
        <taxon>Bacillota</taxon>
        <taxon>Clostridia</taxon>
        <taxon>Lachnospirales</taxon>
        <taxon>Lachnospiraceae</taxon>
        <taxon>Catonella</taxon>
    </lineage>
</organism>
<dbReference type="RefSeq" id="WP_023355474.1">
    <property type="nucleotide sequence ID" value="NZ_KI535369.1"/>
</dbReference>
<comment type="caution">
    <text evidence="4">The sequence shown here is derived from an EMBL/GenBank/DDBJ whole genome shotgun (WGS) entry which is preliminary data.</text>
</comment>
<dbReference type="GO" id="GO:0003677">
    <property type="term" value="F:DNA binding"/>
    <property type="evidence" value="ECO:0007669"/>
    <property type="project" value="UniProtKB-UniRule"/>
</dbReference>
<dbReference type="STRING" id="592026.GCWU0000282_002628"/>
<accession>V2Y349</accession>
<dbReference type="AlphaFoldDB" id="V2Y349"/>
<dbReference type="EMBL" id="ACIL03000016">
    <property type="protein sequence ID" value="ESL02492.1"/>
    <property type="molecule type" value="Genomic_DNA"/>
</dbReference>
<dbReference type="InterPro" id="IPR050624">
    <property type="entry name" value="HTH-type_Tx_Regulator"/>
</dbReference>
<dbReference type="PRINTS" id="PR00455">
    <property type="entry name" value="HTHTETR"/>
</dbReference>
<proteinExistence type="predicted"/>
<dbReference type="Gene3D" id="1.10.357.10">
    <property type="entry name" value="Tetracycline Repressor, domain 2"/>
    <property type="match status" value="1"/>
</dbReference>
<dbReference type="OrthoDB" id="494991at2"/>
<dbReference type="SUPFAM" id="SSF46689">
    <property type="entry name" value="Homeodomain-like"/>
    <property type="match status" value="1"/>
</dbReference>
<dbReference type="PANTHER" id="PTHR43479:SF11">
    <property type="entry name" value="ACREF_ENVCD OPERON REPRESSOR-RELATED"/>
    <property type="match status" value="1"/>
</dbReference>
<feature type="DNA-binding region" description="H-T-H motif" evidence="2">
    <location>
        <begin position="30"/>
        <end position="49"/>
    </location>
</feature>
<feature type="domain" description="HTH tetR-type" evidence="3">
    <location>
        <begin position="7"/>
        <end position="67"/>
    </location>
</feature>
<reference evidence="4 5" key="1">
    <citation type="submission" date="2013-06" db="EMBL/GenBank/DDBJ databases">
        <authorList>
            <person name="Weinstock G."/>
            <person name="Sodergren E."/>
            <person name="Clifton S."/>
            <person name="Fulton L."/>
            <person name="Fulton B."/>
            <person name="Courtney L."/>
            <person name="Fronick C."/>
            <person name="Harrison M."/>
            <person name="Strong C."/>
            <person name="Farmer C."/>
            <person name="Delahaunty K."/>
            <person name="Markovic C."/>
            <person name="Hall O."/>
            <person name="Minx P."/>
            <person name="Tomlinson C."/>
            <person name="Mitreva M."/>
            <person name="Nelson J."/>
            <person name="Hou S."/>
            <person name="Wollam A."/>
            <person name="Pepin K.H."/>
            <person name="Johnson M."/>
            <person name="Bhonagiri V."/>
            <person name="Nash W.E."/>
            <person name="Warren W."/>
            <person name="Chinwalla A."/>
            <person name="Mardis E.R."/>
            <person name="Wilson R.K."/>
        </authorList>
    </citation>
    <scope>NUCLEOTIDE SEQUENCE [LARGE SCALE GENOMIC DNA]</scope>
    <source>
        <strain evidence="4 5">ATCC 51271</strain>
    </source>
</reference>
<evidence type="ECO:0000256" key="2">
    <source>
        <dbReference type="PROSITE-ProRule" id="PRU00335"/>
    </source>
</evidence>
<name>V2Y349_9FIRM</name>
<dbReference type="InterPro" id="IPR009057">
    <property type="entry name" value="Homeodomain-like_sf"/>
</dbReference>
<evidence type="ECO:0000313" key="4">
    <source>
        <dbReference type="EMBL" id="ESL02492.1"/>
    </source>
</evidence>
<sequence length="206" mass="24151">MATEKYKITHDNILESAKRLFLKNGYERTNLREICKFAGVTTGAFYRHFEDKAAIFEALVDEAANGLLSRFDMAEKECFDYINAGNTDEIWKISLDTIAEFIHYIYRYFDSFKLILCSSDGTKYSDYIDRLVERDLRSTYRMFDVLDTKGISYHRATDNELHMILHAYYACIFETILHDFSEETALDSIQSLAEFFSAGWRKLFML</sequence>
<dbReference type="Proteomes" id="UP000018227">
    <property type="component" value="Unassembled WGS sequence"/>
</dbReference>